<keyword evidence="2" id="KW-1185">Reference proteome</keyword>
<sequence length="708" mass="79180">MEAELDFIRPWGTALRDYLEHSLSPSLPIYATFSCYPIKLDRSESFLDLDCTLTVSIPVNGQTQHLREALELFTVLAAVNPEAFVEFLAEFMDGEDVSGLFYGRYRVLHPNWDIYLSGKVSTATEASVTWGQLFGFSDDPWDYSAEFRAAMDKLKAMGSRQSEWGELLSSIQWTTKHESIPMTGWQEKEDKSVPTMDSFSRGLGKLFMTRIPPVVQLCAVDNPATVLEAWRQPQRGVKLPELIGDTWMWKSNFASPAVGEMTAALAQTSMDKFMLRLDDRDDEVVMVNAGFLFSTMICGGPICKLDADTYSLFVRQGKFSKLEIMCEWASDAMLAAICSAVAESAPVEQLSFIMGTDDGKSETIQLLTPRRWGWLVYALCNARSNASDRSLQICDTKFPLTEEYVSVARSVLKANYPEPILSDVASPPEYGFVDVPEGVHLRPTGLPSNAAPVLVLSRARRCRALYDPASMTDCIDVVVPGYGICKMELKAVDRARLFIRDISSNSLNERSSHICSLDLKFSEESKSMIKDLLRLIGGGLRTLSLSYHDTNKMSLELNDVATTCTELESLYSDALAVTISSRDLELCNWGIKKVSIKAADEISGLLNCLRNPSYRMSRELTNLMVTQFGAGREYVEALKAHDKDFLFLTKEKFPDQSKAALLSVVRTENDMMDNRGQSKLIHRLDSHILSLIFTFAATPERRSVRVHA</sequence>
<name>A0A225WC66_9STRA</name>
<dbReference type="Proteomes" id="UP000198211">
    <property type="component" value="Unassembled WGS sequence"/>
</dbReference>
<comment type="caution">
    <text evidence="1">The sequence shown here is derived from an EMBL/GenBank/DDBJ whole genome shotgun (WGS) entry which is preliminary data.</text>
</comment>
<gene>
    <name evidence="1" type="ORF">PHMEG_00011624</name>
</gene>
<organism evidence="1 2">
    <name type="scientific">Phytophthora megakarya</name>
    <dbReference type="NCBI Taxonomy" id="4795"/>
    <lineage>
        <taxon>Eukaryota</taxon>
        <taxon>Sar</taxon>
        <taxon>Stramenopiles</taxon>
        <taxon>Oomycota</taxon>
        <taxon>Peronosporomycetes</taxon>
        <taxon>Peronosporales</taxon>
        <taxon>Peronosporaceae</taxon>
        <taxon>Phytophthora</taxon>
    </lineage>
</organism>
<dbReference type="OrthoDB" id="124996at2759"/>
<protein>
    <submittedName>
        <fullName evidence="1">Uncharacterized protein</fullName>
    </submittedName>
</protein>
<dbReference type="EMBL" id="NBNE01001250">
    <property type="protein sequence ID" value="OWZ14828.1"/>
    <property type="molecule type" value="Genomic_DNA"/>
</dbReference>
<dbReference type="AlphaFoldDB" id="A0A225WC66"/>
<evidence type="ECO:0000313" key="2">
    <source>
        <dbReference type="Proteomes" id="UP000198211"/>
    </source>
</evidence>
<accession>A0A225WC66</accession>
<reference evidence="2" key="1">
    <citation type="submission" date="2017-03" db="EMBL/GenBank/DDBJ databases">
        <title>Phytopthora megakarya and P. palmivora, two closely related causual agents of cacao black pod achieved similar genome size and gene model numbers by different mechanisms.</title>
        <authorList>
            <person name="Ali S."/>
            <person name="Shao J."/>
            <person name="Larry D.J."/>
            <person name="Kronmiller B."/>
            <person name="Shen D."/>
            <person name="Strem M.D."/>
            <person name="Melnick R.L."/>
            <person name="Guiltinan M.J."/>
            <person name="Tyler B.M."/>
            <person name="Meinhardt L.W."/>
            <person name="Bailey B.A."/>
        </authorList>
    </citation>
    <scope>NUCLEOTIDE SEQUENCE [LARGE SCALE GENOMIC DNA]</scope>
    <source>
        <strain evidence="2">zdho120</strain>
    </source>
</reference>
<evidence type="ECO:0000313" key="1">
    <source>
        <dbReference type="EMBL" id="OWZ14828.1"/>
    </source>
</evidence>
<proteinExistence type="predicted"/>